<gene>
    <name evidence="2" type="ORF">MIMGU_mgv1a015698mg</name>
</gene>
<proteinExistence type="predicted"/>
<dbReference type="EMBL" id="KI630325">
    <property type="protein sequence ID" value="EYU41381.1"/>
    <property type="molecule type" value="Genomic_DNA"/>
</dbReference>
<evidence type="ECO:0000313" key="3">
    <source>
        <dbReference type="Proteomes" id="UP000030748"/>
    </source>
</evidence>
<feature type="compositionally biased region" description="Basic residues" evidence="1">
    <location>
        <begin position="137"/>
        <end position="149"/>
    </location>
</feature>
<protein>
    <submittedName>
        <fullName evidence="2">Uncharacterized protein</fullName>
    </submittedName>
</protein>
<sequence length="149" mass="14475">MFSCLFLYTSTPSPARHAAPITPNAMPAFFPPLMPPSSESSLVSKSPALGLSLRLTPPGTTGAGDGDFLGSDEGGGDGEGEGEGVSGSGSDIGGAGGELSSAGEGDGIAGGGGGELESGGEEGEGEGESAAKVGFAMRRKAKKRVAGRE</sequence>
<reference evidence="2 3" key="1">
    <citation type="journal article" date="2013" name="Proc. Natl. Acad. Sci. U.S.A.">
        <title>Fine-scale variation in meiotic recombination in Mimulus inferred from population shotgun sequencing.</title>
        <authorList>
            <person name="Hellsten U."/>
            <person name="Wright K.M."/>
            <person name="Jenkins J."/>
            <person name="Shu S."/>
            <person name="Yuan Y."/>
            <person name="Wessler S.R."/>
            <person name="Schmutz J."/>
            <person name="Willis J.H."/>
            <person name="Rokhsar D.S."/>
        </authorList>
    </citation>
    <scope>NUCLEOTIDE SEQUENCE [LARGE SCALE GENOMIC DNA]</scope>
    <source>
        <strain evidence="3">cv. DUN x IM62</strain>
    </source>
</reference>
<evidence type="ECO:0000313" key="2">
    <source>
        <dbReference type="EMBL" id="EYU41381.1"/>
    </source>
</evidence>
<feature type="compositionally biased region" description="Gly residues" evidence="1">
    <location>
        <begin position="104"/>
        <end position="117"/>
    </location>
</feature>
<feature type="compositionally biased region" description="Gly residues" evidence="1">
    <location>
        <begin position="83"/>
        <end position="97"/>
    </location>
</feature>
<feature type="compositionally biased region" description="Acidic residues" evidence="1">
    <location>
        <begin position="118"/>
        <end position="127"/>
    </location>
</feature>
<dbReference type="Proteomes" id="UP000030748">
    <property type="component" value="Unassembled WGS sequence"/>
</dbReference>
<dbReference type="AlphaFoldDB" id="A0A022RN29"/>
<organism evidence="2 3">
    <name type="scientific">Erythranthe guttata</name>
    <name type="common">Yellow monkey flower</name>
    <name type="synonym">Mimulus guttatus</name>
    <dbReference type="NCBI Taxonomy" id="4155"/>
    <lineage>
        <taxon>Eukaryota</taxon>
        <taxon>Viridiplantae</taxon>
        <taxon>Streptophyta</taxon>
        <taxon>Embryophyta</taxon>
        <taxon>Tracheophyta</taxon>
        <taxon>Spermatophyta</taxon>
        <taxon>Magnoliopsida</taxon>
        <taxon>eudicotyledons</taxon>
        <taxon>Gunneridae</taxon>
        <taxon>Pentapetalae</taxon>
        <taxon>asterids</taxon>
        <taxon>lamiids</taxon>
        <taxon>Lamiales</taxon>
        <taxon>Phrymaceae</taxon>
        <taxon>Erythranthe</taxon>
    </lineage>
</organism>
<evidence type="ECO:0000256" key="1">
    <source>
        <dbReference type="SAM" id="MobiDB-lite"/>
    </source>
</evidence>
<keyword evidence="3" id="KW-1185">Reference proteome</keyword>
<accession>A0A022RN29</accession>
<feature type="region of interest" description="Disordered" evidence="1">
    <location>
        <begin position="50"/>
        <end position="149"/>
    </location>
</feature>
<name>A0A022RN29_ERYGU</name>